<dbReference type="Pfam" id="PF00126">
    <property type="entry name" value="HTH_1"/>
    <property type="match status" value="1"/>
</dbReference>
<dbReference type="Proteomes" id="UP000184476">
    <property type="component" value="Unassembled WGS sequence"/>
</dbReference>
<evidence type="ECO:0000259" key="1">
    <source>
        <dbReference type="PROSITE" id="PS50931"/>
    </source>
</evidence>
<protein>
    <submittedName>
        <fullName evidence="2">Regulatory helix-turn-helix protein, lysR family</fullName>
    </submittedName>
</protein>
<sequence length="97" mass="11673">MELLQLQYFQRVARMEHMTKAAKDLRIAQPALSKTIARLERDIGVPLFDRKGNLFHLLHIKQPICQRTYQLSWLKERYLSQAANTFRDFFLQSFIYR</sequence>
<dbReference type="AlphaFoldDB" id="A0A1M5AKC3"/>
<dbReference type="PANTHER" id="PTHR30419">
    <property type="entry name" value="HTH-TYPE TRANSCRIPTIONAL REGULATOR YBHD"/>
    <property type="match status" value="1"/>
</dbReference>
<dbReference type="GO" id="GO:0005829">
    <property type="term" value="C:cytosol"/>
    <property type="evidence" value="ECO:0007669"/>
    <property type="project" value="TreeGrafter"/>
</dbReference>
<name>A0A1M5AKC3_9BACL</name>
<dbReference type="PANTHER" id="PTHR30419:SF28">
    <property type="entry name" value="HTH-TYPE TRANSCRIPTIONAL REGULATOR BSDA"/>
    <property type="match status" value="1"/>
</dbReference>
<dbReference type="InterPro" id="IPR050950">
    <property type="entry name" value="HTH-type_LysR_regulators"/>
</dbReference>
<evidence type="ECO:0000313" key="3">
    <source>
        <dbReference type="Proteomes" id="UP000184476"/>
    </source>
</evidence>
<keyword evidence="3" id="KW-1185">Reference proteome</keyword>
<dbReference type="PRINTS" id="PR00039">
    <property type="entry name" value="HTHLYSR"/>
</dbReference>
<evidence type="ECO:0000313" key="2">
    <source>
        <dbReference type="EMBL" id="SHF30584.1"/>
    </source>
</evidence>
<dbReference type="InterPro" id="IPR036388">
    <property type="entry name" value="WH-like_DNA-bd_sf"/>
</dbReference>
<proteinExistence type="predicted"/>
<organism evidence="2 3">
    <name type="scientific">Seinonella peptonophila</name>
    <dbReference type="NCBI Taxonomy" id="112248"/>
    <lineage>
        <taxon>Bacteria</taxon>
        <taxon>Bacillati</taxon>
        <taxon>Bacillota</taxon>
        <taxon>Bacilli</taxon>
        <taxon>Bacillales</taxon>
        <taxon>Thermoactinomycetaceae</taxon>
        <taxon>Seinonella</taxon>
    </lineage>
</organism>
<gene>
    <name evidence="2" type="ORF">SAMN05444392_11454</name>
</gene>
<feature type="domain" description="HTH lysR-type" evidence="1">
    <location>
        <begin position="1"/>
        <end position="58"/>
    </location>
</feature>
<dbReference type="EMBL" id="FQVL01000014">
    <property type="protein sequence ID" value="SHF30584.1"/>
    <property type="molecule type" value="Genomic_DNA"/>
</dbReference>
<dbReference type="InterPro" id="IPR000847">
    <property type="entry name" value="LysR_HTH_N"/>
</dbReference>
<dbReference type="GO" id="GO:0003700">
    <property type="term" value="F:DNA-binding transcription factor activity"/>
    <property type="evidence" value="ECO:0007669"/>
    <property type="project" value="InterPro"/>
</dbReference>
<dbReference type="Gene3D" id="1.10.10.10">
    <property type="entry name" value="Winged helix-like DNA-binding domain superfamily/Winged helix DNA-binding domain"/>
    <property type="match status" value="1"/>
</dbReference>
<accession>A0A1M5AKC3</accession>
<dbReference type="SUPFAM" id="SSF46785">
    <property type="entry name" value="Winged helix' DNA-binding domain"/>
    <property type="match status" value="1"/>
</dbReference>
<dbReference type="STRING" id="112248.SAMN05444392_11454"/>
<dbReference type="PROSITE" id="PS50931">
    <property type="entry name" value="HTH_LYSR"/>
    <property type="match status" value="1"/>
</dbReference>
<dbReference type="InterPro" id="IPR036390">
    <property type="entry name" value="WH_DNA-bd_sf"/>
</dbReference>
<reference evidence="2 3" key="1">
    <citation type="submission" date="2016-11" db="EMBL/GenBank/DDBJ databases">
        <authorList>
            <person name="Jaros S."/>
            <person name="Januszkiewicz K."/>
            <person name="Wedrychowicz H."/>
        </authorList>
    </citation>
    <scope>NUCLEOTIDE SEQUENCE [LARGE SCALE GENOMIC DNA]</scope>
    <source>
        <strain evidence="2 3">DSM 44666</strain>
    </source>
</reference>